<keyword evidence="2" id="KW-1185">Reference proteome</keyword>
<gene>
    <name evidence="1" type="ORF">HUJ06_003060</name>
</gene>
<proteinExistence type="predicted"/>
<accession>A0A822ZJX6</accession>
<comment type="caution">
    <text evidence="1">The sequence shown here is derived from an EMBL/GenBank/DDBJ whole genome shotgun (WGS) entry which is preliminary data.</text>
</comment>
<organism evidence="1 2">
    <name type="scientific">Nelumbo nucifera</name>
    <name type="common">Sacred lotus</name>
    <dbReference type="NCBI Taxonomy" id="4432"/>
    <lineage>
        <taxon>Eukaryota</taxon>
        <taxon>Viridiplantae</taxon>
        <taxon>Streptophyta</taxon>
        <taxon>Embryophyta</taxon>
        <taxon>Tracheophyta</taxon>
        <taxon>Spermatophyta</taxon>
        <taxon>Magnoliopsida</taxon>
        <taxon>Proteales</taxon>
        <taxon>Nelumbonaceae</taxon>
        <taxon>Nelumbo</taxon>
    </lineage>
</organism>
<evidence type="ECO:0000313" key="2">
    <source>
        <dbReference type="Proteomes" id="UP000607653"/>
    </source>
</evidence>
<protein>
    <submittedName>
        <fullName evidence="1">Uncharacterized protein</fullName>
    </submittedName>
</protein>
<dbReference type="Proteomes" id="UP000607653">
    <property type="component" value="Unassembled WGS sequence"/>
</dbReference>
<evidence type="ECO:0000313" key="1">
    <source>
        <dbReference type="EMBL" id="DAD44830.1"/>
    </source>
</evidence>
<dbReference type="EMBL" id="DUZY01000007">
    <property type="protein sequence ID" value="DAD44830.1"/>
    <property type="molecule type" value="Genomic_DNA"/>
</dbReference>
<name>A0A822ZJX6_NELNU</name>
<reference evidence="1 2" key="1">
    <citation type="journal article" date="2020" name="Mol. Biol. Evol.">
        <title>Distinct Expression and Methylation Patterns for Genes with Different Fates following a Single Whole-Genome Duplication in Flowering Plants.</title>
        <authorList>
            <person name="Shi T."/>
            <person name="Rahmani R.S."/>
            <person name="Gugger P.F."/>
            <person name="Wang M."/>
            <person name="Li H."/>
            <person name="Zhang Y."/>
            <person name="Li Z."/>
            <person name="Wang Q."/>
            <person name="Van de Peer Y."/>
            <person name="Marchal K."/>
            <person name="Chen J."/>
        </authorList>
    </citation>
    <scope>NUCLEOTIDE SEQUENCE [LARGE SCALE GENOMIC DNA]</scope>
    <source>
        <tissue evidence="1">Leaf</tissue>
    </source>
</reference>
<sequence>MLFTNNKDFLFSEDIKLGQTGCSVVVWFAISFVFQNACSGHEKFKLLSPNPCYKLFFVS</sequence>
<dbReference type="AlphaFoldDB" id="A0A822ZJX6"/>